<feature type="compositionally biased region" description="Basic and acidic residues" evidence="12">
    <location>
        <begin position="980"/>
        <end position="989"/>
    </location>
</feature>
<dbReference type="NCBIfam" id="TIGR00231">
    <property type="entry name" value="small_GTP"/>
    <property type="match status" value="1"/>
</dbReference>
<dbReference type="PROSITE" id="PS50103">
    <property type="entry name" value="ZF_C3H1"/>
    <property type="match status" value="1"/>
</dbReference>
<dbReference type="InterPro" id="IPR005225">
    <property type="entry name" value="Small_GTP-bd"/>
</dbReference>
<dbReference type="InterPro" id="IPR035979">
    <property type="entry name" value="RBD_domain_sf"/>
</dbReference>
<keyword evidence="5 11" id="KW-0862">Zinc</keyword>
<feature type="compositionally biased region" description="Low complexity" evidence="12">
    <location>
        <begin position="826"/>
        <end position="848"/>
    </location>
</feature>
<feature type="compositionally biased region" description="Basic and acidic residues" evidence="12">
    <location>
        <begin position="780"/>
        <end position="799"/>
    </location>
</feature>
<feature type="region of interest" description="Disordered" evidence="12">
    <location>
        <begin position="826"/>
        <end position="877"/>
    </location>
</feature>
<feature type="domain" description="C3H1-type" evidence="14">
    <location>
        <begin position="373"/>
        <end position="401"/>
    </location>
</feature>
<evidence type="ECO:0000256" key="6">
    <source>
        <dbReference type="ARBA" id="ARBA00022884"/>
    </source>
</evidence>
<dbReference type="CDD" id="cd01862">
    <property type="entry name" value="Rab7"/>
    <property type="match status" value="1"/>
</dbReference>
<evidence type="ECO:0000256" key="12">
    <source>
        <dbReference type="SAM" id="MobiDB-lite"/>
    </source>
</evidence>
<dbReference type="InterPro" id="IPR012677">
    <property type="entry name" value="Nucleotide-bd_a/b_plait_sf"/>
</dbReference>
<protein>
    <submittedName>
        <fullName evidence="15">Ras family-domain-containing protein</fullName>
    </submittedName>
</protein>
<dbReference type="PROSITE" id="PS50102">
    <property type="entry name" value="RRM"/>
    <property type="match status" value="1"/>
</dbReference>
<evidence type="ECO:0000256" key="5">
    <source>
        <dbReference type="ARBA" id="ARBA00022833"/>
    </source>
</evidence>
<dbReference type="InterPro" id="IPR000504">
    <property type="entry name" value="RRM_dom"/>
</dbReference>
<name>A0AAW0EK62_9AGAR</name>
<dbReference type="GO" id="GO:0005525">
    <property type="term" value="F:GTP binding"/>
    <property type="evidence" value="ECO:0007669"/>
    <property type="project" value="UniProtKB-KW"/>
</dbReference>
<dbReference type="Pfam" id="PF00071">
    <property type="entry name" value="Ras"/>
    <property type="match status" value="1"/>
</dbReference>
<dbReference type="SUPFAM" id="SSF52540">
    <property type="entry name" value="P-loop containing nucleoside triphosphate hydrolases"/>
    <property type="match status" value="1"/>
</dbReference>
<dbReference type="SUPFAM" id="SSF90229">
    <property type="entry name" value="CCCH zinc finger"/>
    <property type="match status" value="1"/>
</dbReference>
<feature type="region of interest" description="Disordered" evidence="12">
    <location>
        <begin position="956"/>
        <end position="1014"/>
    </location>
</feature>
<dbReference type="PROSITE" id="PS51421">
    <property type="entry name" value="RAS"/>
    <property type="match status" value="1"/>
</dbReference>
<dbReference type="EMBL" id="JAWWNJ010000001">
    <property type="protein sequence ID" value="KAK7064437.1"/>
    <property type="molecule type" value="Genomic_DNA"/>
</dbReference>
<keyword evidence="3" id="KW-0547">Nucleotide-binding</keyword>
<feature type="compositionally biased region" description="Low complexity" evidence="12">
    <location>
        <begin position="263"/>
        <end position="287"/>
    </location>
</feature>
<feature type="region of interest" description="Disordered" evidence="12">
    <location>
        <begin position="469"/>
        <end position="595"/>
    </location>
</feature>
<evidence type="ECO:0000256" key="10">
    <source>
        <dbReference type="PROSITE-ProRule" id="PRU00176"/>
    </source>
</evidence>
<dbReference type="FunFam" id="3.40.50.300:FF:000086">
    <property type="entry name" value="Ras-related small GTPase"/>
    <property type="match status" value="1"/>
</dbReference>
<feature type="compositionally biased region" description="Low complexity" evidence="12">
    <location>
        <begin position="769"/>
        <end position="779"/>
    </location>
</feature>
<dbReference type="SMART" id="SM00174">
    <property type="entry name" value="RHO"/>
    <property type="match status" value="1"/>
</dbReference>
<evidence type="ECO:0000256" key="2">
    <source>
        <dbReference type="ARBA" id="ARBA00022723"/>
    </source>
</evidence>
<dbReference type="InterPro" id="IPR036855">
    <property type="entry name" value="Znf_CCCH_sf"/>
</dbReference>
<feature type="compositionally biased region" description="Polar residues" evidence="12">
    <location>
        <begin position="532"/>
        <end position="550"/>
    </location>
</feature>
<feature type="compositionally biased region" description="Polar residues" evidence="12">
    <location>
        <begin position="488"/>
        <end position="501"/>
    </location>
</feature>
<dbReference type="InterPro" id="IPR045137">
    <property type="entry name" value="RBM26/27"/>
</dbReference>
<feature type="region of interest" description="Disordered" evidence="12">
    <location>
        <begin position="263"/>
        <end position="376"/>
    </location>
</feature>
<keyword evidence="6 10" id="KW-0694">RNA-binding</keyword>
<dbReference type="GO" id="GO:0003924">
    <property type="term" value="F:GTPase activity"/>
    <property type="evidence" value="ECO:0007669"/>
    <property type="project" value="InterPro"/>
</dbReference>
<keyword evidence="16" id="KW-1185">Reference proteome</keyword>
<dbReference type="PROSITE" id="PS51419">
    <property type="entry name" value="RAB"/>
    <property type="match status" value="1"/>
</dbReference>
<keyword evidence="2 11" id="KW-0479">Metal-binding</keyword>
<sequence>MGRVLLKVIILGDSGVGKTSLMNQYVNKRFSNQYKATIGADFLTKEVMVDDRLVTMQLWDTAGQERFQSLGVAFYRGADCCVLVYDVNSAKSFETLDSWRDEFLIQASPHDPENFPFVVLGNKIDVEENKRQVTQKRAMTWCQSKGNIPYFETSAKEAINVEQAFQTVAKNALQQEQEESLSDGPFVNINDSSDRPPSNRCDAEPGALADYILALLKHNVPEAEMRKELAVQLDEFLEKVECPPFIDTLFTVLRTKSYLPYGTSSSSAPFPSGSGIPIPIPTSSTSPDRVRKRSFDNDERDGRPPAKGPRLSSEGQFSRYPNGRGGPDSRSTGGWGSRMDRPPVNGYHDPSAQMNMGGMAGPGRRGPAYQPPDQKRGICRDYHNNGYCSRGAFCKFSHGDDAVVPGQLFPMNGGMPFIPMFPAGGAPFGMNGGGAGPAYDPHEARMDMRPQMNGAVRPQPRAPLMPRAQQEGGRRMNRSGELPVIQDLTPQQARDAQTSPSIDRPRELPPHLANMQPSSASIPPENYGGGYNPSQNGMNGHPMNGNSMGSQMDVDVPTPMDMGGPAHHNGGFRGRGAPRGRGVFNGQVHRFSSDRGNDKTLVVEKIPEDKLSLEHVNDWFKRFGTVTNVAIDSSTAKALVSFANHDEAHAAWKSEDAVFNNRFVRLFWHRPMDGQGQIGASMLAASAPLVAKVGVKPEPGPSTSTPSRPSATPARKTPSSASTALAAKQQLLEKQIAEQKALMASLATASAEEKKEIMTKLRKLGEEMSAPTPSTPAATAKEEDPEKRERERLDKELELHSASAKVDDEENTDDLKAKLERLKAEAASLGLSDTGTETSTSWGGSYRPYRGRGRGSRSYYRGAAAARGGPPRASMKLDNRPKKLMVKGAKEDSTQAVRDWFETTGQVESVTPVESGDIVVTFRTRSGAEQGLAKGHNISLVGPVQISWFNGTATDANSSLSSSAPKQDDMDTGTQADDDLNSHPLDDAPRSPGVQEEEVASGWGDGEEDGMGML</sequence>
<keyword evidence="8" id="KW-0449">Lipoprotein</keyword>
<dbReference type="GO" id="GO:0008270">
    <property type="term" value="F:zinc ion binding"/>
    <property type="evidence" value="ECO:0007669"/>
    <property type="project" value="UniProtKB-KW"/>
</dbReference>
<feature type="compositionally biased region" description="Low complexity" evidence="12">
    <location>
        <begin position="701"/>
        <end position="715"/>
    </location>
</feature>
<evidence type="ECO:0000259" key="14">
    <source>
        <dbReference type="PROSITE" id="PS50103"/>
    </source>
</evidence>
<evidence type="ECO:0000256" key="8">
    <source>
        <dbReference type="ARBA" id="ARBA00023288"/>
    </source>
</evidence>
<feature type="region of interest" description="Disordered" evidence="12">
    <location>
        <begin position="763"/>
        <end position="813"/>
    </location>
</feature>
<dbReference type="PRINTS" id="PR00449">
    <property type="entry name" value="RASTRNSFRMNG"/>
</dbReference>
<dbReference type="SMART" id="SM00173">
    <property type="entry name" value="RAS"/>
    <property type="match status" value="1"/>
</dbReference>
<evidence type="ECO:0000256" key="4">
    <source>
        <dbReference type="ARBA" id="ARBA00022771"/>
    </source>
</evidence>
<evidence type="ECO:0000256" key="11">
    <source>
        <dbReference type="PROSITE-ProRule" id="PRU00723"/>
    </source>
</evidence>
<feature type="region of interest" description="Disordered" evidence="12">
    <location>
        <begin position="694"/>
        <end position="725"/>
    </location>
</feature>
<dbReference type="SUPFAM" id="SSF54928">
    <property type="entry name" value="RNA-binding domain, RBD"/>
    <property type="match status" value="1"/>
</dbReference>
<dbReference type="GO" id="GO:0005634">
    <property type="term" value="C:nucleus"/>
    <property type="evidence" value="ECO:0007669"/>
    <property type="project" value="TreeGrafter"/>
</dbReference>
<dbReference type="InterPro" id="IPR001806">
    <property type="entry name" value="Small_GTPase"/>
</dbReference>
<evidence type="ECO:0000256" key="9">
    <source>
        <dbReference type="ARBA" id="ARBA00023289"/>
    </source>
</evidence>
<keyword evidence="9" id="KW-0636">Prenylation</keyword>
<dbReference type="CDD" id="cd12257">
    <property type="entry name" value="RRM1_RBM26_like"/>
    <property type="match status" value="1"/>
</dbReference>
<feature type="compositionally biased region" description="Low complexity" evidence="12">
    <location>
        <begin position="856"/>
        <end position="874"/>
    </location>
</feature>
<dbReference type="Gene3D" id="3.40.50.300">
    <property type="entry name" value="P-loop containing nucleotide triphosphate hydrolases"/>
    <property type="match status" value="1"/>
</dbReference>
<evidence type="ECO:0000256" key="1">
    <source>
        <dbReference type="ARBA" id="ARBA00006270"/>
    </source>
</evidence>
<keyword evidence="7" id="KW-0342">GTP-binding</keyword>
<feature type="compositionally biased region" description="Acidic residues" evidence="12">
    <location>
        <begin position="995"/>
        <end position="1014"/>
    </location>
</feature>
<dbReference type="Proteomes" id="UP001362999">
    <property type="component" value="Unassembled WGS sequence"/>
</dbReference>
<dbReference type="SMART" id="SM00360">
    <property type="entry name" value="RRM"/>
    <property type="match status" value="2"/>
</dbReference>
<evidence type="ECO:0000259" key="13">
    <source>
        <dbReference type="PROSITE" id="PS50102"/>
    </source>
</evidence>
<dbReference type="PANTHER" id="PTHR14398">
    <property type="entry name" value="RNA RECOGNITION RRM/RNP DOMAIN"/>
    <property type="match status" value="1"/>
</dbReference>
<dbReference type="AlphaFoldDB" id="A0AAW0EK62"/>
<dbReference type="PANTHER" id="PTHR14398:SF0">
    <property type="entry name" value="ZINC FINGER PROTEIN SWM"/>
    <property type="match status" value="1"/>
</dbReference>
<evidence type="ECO:0000256" key="3">
    <source>
        <dbReference type="ARBA" id="ARBA00022741"/>
    </source>
</evidence>
<dbReference type="InterPro" id="IPR027417">
    <property type="entry name" value="P-loop_NTPase"/>
</dbReference>
<dbReference type="GO" id="GO:0003723">
    <property type="term" value="F:RNA binding"/>
    <property type="evidence" value="ECO:0007669"/>
    <property type="project" value="UniProtKB-UniRule"/>
</dbReference>
<dbReference type="GO" id="GO:0005774">
    <property type="term" value="C:vacuolar membrane"/>
    <property type="evidence" value="ECO:0007669"/>
    <property type="project" value="UniProtKB-ARBA"/>
</dbReference>
<feature type="region of interest" description="Disordered" evidence="12">
    <location>
        <begin position="176"/>
        <end position="203"/>
    </location>
</feature>
<accession>A0AAW0EK62</accession>
<comment type="similarity">
    <text evidence="1">Belongs to the small GTPase superfamily. Rab family.</text>
</comment>
<evidence type="ECO:0000313" key="16">
    <source>
        <dbReference type="Proteomes" id="UP001362999"/>
    </source>
</evidence>
<feature type="compositionally biased region" description="Basic and acidic residues" evidence="12">
    <location>
        <begin position="293"/>
        <end position="304"/>
    </location>
</feature>
<proteinExistence type="inferred from homology"/>
<dbReference type="SMART" id="SM00175">
    <property type="entry name" value="RAB"/>
    <property type="match status" value="1"/>
</dbReference>
<evidence type="ECO:0000313" key="15">
    <source>
        <dbReference type="EMBL" id="KAK7064437.1"/>
    </source>
</evidence>
<dbReference type="SMART" id="SM00176">
    <property type="entry name" value="RAN"/>
    <property type="match status" value="1"/>
</dbReference>
<feature type="zinc finger region" description="C3H1-type" evidence="11">
    <location>
        <begin position="373"/>
        <end position="401"/>
    </location>
</feature>
<keyword evidence="4 11" id="KW-0863">Zinc-finger</keyword>
<reference evidence="15 16" key="1">
    <citation type="journal article" date="2024" name="J Genomics">
        <title>Draft genome sequencing and assembly of Favolaschia claudopus CIRM-BRFM 2984 isolated from oak limbs.</title>
        <authorList>
            <person name="Navarro D."/>
            <person name="Drula E."/>
            <person name="Chaduli D."/>
            <person name="Cazenave R."/>
            <person name="Ahrendt S."/>
            <person name="Wang J."/>
            <person name="Lipzen A."/>
            <person name="Daum C."/>
            <person name="Barry K."/>
            <person name="Grigoriev I.V."/>
            <person name="Favel A."/>
            <person name="Rosso M.N."/>
            <person name="Martin F."/>
        </authorList>
    </citation>
    <scope>NUCLEOTIDE SEQUENCE [LARGE SCALE GENOMIC DNA]</scope>
    <source>
        <strain evidence="15 16">CIRM-BRFM 2984</strain>
    </source>
</reference>
<gene>
    <name evidence="15" type="ORF">R3P38DRAFT_3250021</name>
</gene>
<dbReference type="SMART" id="SM00356">
    <property type="entry name" value="ZnF_C3H1"/>
    <property type="match status" value="1"/>
</dbReference>
<dbReference type="Gene3D" id="3.30.70.330">
    <property type="match status" value="1"/>
</dbReference>
<organism evidence="15 16">
    <name type="scientific">Favolaschia claudopus</name>
    <dbReference type="NCBI Taxonomy" id="2862362"/>
    <lineage>
        <taxon>Eukaryota</taxon>
        <taxon>Fungi</taxon>
        <taxon>Dikarya</taxon>
        <taxon>Basidiomycota</taxon>
        <taxon>Agaricomycotina</taxon>
        <taxon>Agaricomycetes</taxon>
        <taxon>Agaricomycetidae</taxon>
        <taxon>Agaricales</taxon>
        <taxon>Marasmiineae</taxon>
        <taxon>Mycenaceae</taxon>
        <taxon>Favolaschia</taxon>
    </lineage>
</organism>
<dbReference type="Gene3D" id="4.10.1000.10">
    <property type="entry name" value="Zinc finger, CCCH-type"/>
    <property type="match status" value="1"/>
</dbReference>
<feature type="domain" description="RRM" evidence="13">
    <location>
        <begin position="599"/>
        <end position="671"/>
    </location>
</feature>
<comment type="caution">
    <text evidence="15">The sequence shown here is derived from an EMBL/GenBank/DDBJ whole genome shotgun (WGS) entry which is preliminary data.</text>
</comment>
<dbReference type="PROSITE" id="PS51420">
    <property type="entry name" value="RHO"/>
    <property type="match status" value="1"/>
</dbReference>
<feature type="compositionally biased region" description="Polar residues" evidence="12">
    <location>
        <begin position="956"/>
        <end position="965"/>
    </location>
</feature>
<dbReference type="Pfam" id="PF00642">
    <property type="entry name" value="zf-CCCH"/>
    <property type="match status" value="1"/>
</dbReference>
<evidence type="ECO:0000256" key="7">
    <source>
        <dbReference type="ARBA" id="ARBA00023134"/>
    </source>
</evidence>
<dbReference type="InterPro" id="IPR000571">
    <property type="entry name" value="Znf_CCCH"/>
</dbReference>